<dbReference type="PANTHER" id="PTHR35585:SF1">
    <property type="entry name" value="HHE DOMAIN PROTEIN (AFU_ORTHOLOGUE AFUA_4G00730)"/>
    <property type="match status" value="1"/>
</dbReference>
<reference evidence="4" key="1">
    <citation type="journal article" date="2019" name="Int. J. Syst. Evol. Microbiol.">
        <title>The Global Catalogue of Microorganisms (GCM) 10K type strain sequencing project: providing services to taxonomists for standard genome sequencing and annotation.</title>
        <authorList>
            <consortium name="The Broad Institute Genomics Platform"/>
            <consortium name="The Broad Institute Genome Sequencing Center for Infectious Disease"/>
            <person name="Wu L."/>
            <person name="Ma J."/>
        </authorList>
    </citation>
    <scope>NUCLEOTIDE SEQUENCE [LARGE SCALE GENOMIC DNA]</scope>
    <source>
        <strain evidence="4">JCM 18324</strain>
    </source>
</reference>
<dbReference type="PANTHER" id="PTHR35585">
    <property type="entry name" value="HHE DOMAIN PROTEIN (AFU_ORTHOLOGUE AFUA_4G00730)"/>
    <property type="match status" value="1"/>
</dbReference>
<keyword evidence="4" id="KW-1185">Reference proteome</keyword>
<evidence type="ECO:0000256" key="1">
    <source>
        <dbReference type="SAM" id="MobiDB-lite"/>
    </source>
</evidence>
<protein>
    <submittedName>
        <fullName evidence="3">Hemerythrin domain-containing protein</fullName>
    </submittedName>
</protein>
<comment type="caution">
    <text evidence="3">The sequence shown here is derived from an EMBL/GenBank/DDBJ whole genome shotgun (WGS) entry which is preliminary data.</text>
</comment>
<evidence type="ECO:0000313" key="4">
    <source>
        <dbReference type="Proteomes" id="UP001501147"/>
    </source>
</evidence>
<evidence type="ECO:0000259" key="2">
    <source>
        <dbReference type="Pfam" id="PF01814"/>
    </source>
</evidence>
<dbReference type="Gene3D" id="1.20.120.520">
    <property type="entry name" value="nmb1532 protein domain like"/>
    <property type="match status" value="1"/>
</dbReference>
<dbReference type="Pfam" id="PF01814">
    <property type="entry name" value="Hemerythrin"/>
    <property type="match status" value="1"/>
</dbReference>
<accession>A0ABP9B0D3</accession>
<organism evidence="3 4">
    <name type="scientific">Streptomyces sanyensis</name>
    <dbReference type="NCBI Taxonomy" id="568869"/>
    <lineage>
        <taxon>Bacteria</taxon>
        <taxon>Bacillati</taxon>
        <taxon>Actinomycetota</taxon>
        <taxon>Actinomycetes</taxon>
        <taxon>Kitasatosporales</taxon>
        <taxon>Streptomycetaceae</taxon>
        <taxon>Streptomyces</taxon>
    </lineage>
</organism>
<evidence type="ECO:0000313" key="3">
    <source>
        <dbReference type="EMBL" id="GAA4788803.1"/>
    </source>
</evidence>
<gene>
    <name evidence="3" type="ORF">GCM10023329_45070</name>
</gene>
<sequence>MGHGGDVIDELSADLREIEDLFTRIGGLAPGDERLRGLADRLTGELVRYAVTEEEYLFPAVRRFVDDGDDMADQELADRAETDRLIRELESCPPADARFTALVASLGAATERLASERAGRLFPLLSESCPPRILAELGERVRASRERPGQSPAPRPVGVLLGAGAGAVVPLPESGEPDARD</sequence>
<feature type="region of interest" description="Disordered" evidence="1">
    <location>
        <begin position="141"/>
        <end position="161"/>
    </location>
</feature>
<feature type="domain" description="Hemerythrin-like" evidence="2">
    <location>
        <begin position="8"/>
        <end position="111"/>
    </location>
</feature>
<dbReference type="InterPro" id="IPR012312">
    <property type="entry name" value="Hemerythrin-like"/>
</dbReference>
<dbReference type="EMBL" id="BAABJV010000014">
    <property type="protein sequence ID" value="GAA4788803.1"/>
    <property type="molecule type" value="Genomic_DNA"/>
</dbReference>
<proteinExistence type="predicted"/>
<name>A0ABP9B0D3_9ACTN</name>
<dbReference type="Proteomes" id="UP001501147">
    <property type="component" value="Unassembled WGS sequence"/>
</dbReference>
<dbReference type="RefSeq" id="WP_345615255.1">
    <property type="nucleotide sequence ID" value="NZ_BAABJV010000014.1"/>
</dbReference>